<dbReference type="RefSeq" id="XP_047763419.1">
    <property type="nucleotide sequence ID" value="XM_047905776.1"/>
</dbReference>
<keyword evidence="1" id="KW-0732">Signal</keyword>
<dbReference type="OrthoDB" id="10488889at2759"/>
<dbReference type="KEGG" id="ffu:CLAFUR5_06628"/>
<feature type="chain" id="PRO_5040128955" evidence="1">
    <location>
        <begin position="24"/>
        <end position="170"/>
    </location>
</feature>
<protein>
    <submittedName>
        <fullName evidence="2">Uncharacterized protein</fullName>
    </submittedName>
</protein>
<reference evidence="2" key="2">
    <citation type="journal article" date="2022" name="Microb. Genom.">
        <title>A chromosome-scale genome assembly of the tomato pathogen Cladosporium fulvum reveals a compartmentalized genome architecture and the presence of a dispensable chromosome.</title>
        <authorList>
            <person name="Zaccaron A.Z."/>
            <person name="Chen L.H."/>
            <person name="Samaras A."/>
            <person name="Stergiopoulos I."/>
        </authorList>
    </citation>
    <scope>NUCLEOTIDE SEQUENCE</scope>
    <source>
        <strain evidence="2">Race5_Kim</strain>
    </source>
</reference>
<dbReference type="EMBL" id="CP090168">
    <property type="protein sequence ID" value="UJO19053.1"/>
    <property type="molecule type" value="Genomic_DNA"/>
</dbReference>
<sequence>MFSATIIPAAAALLLATCGSVAGQTTTTATSATARLCGQAAFLEQSIDGNQYCCPGSLDKDKDSGADYCCVGNNNGLATNTATSYEAVRTGTIASCSTTIHVTEADYTSKVEAAGTKYGVSYVSKTVNAATRTSYIAVTPTSTGAAAAAKTPALMAGEALLVLGAVALGM</sequence>
<name>A0A9Q8PAS0_PASFU</name>
<proteinExistence type="predicted"/>
<accession>A0A9Q8PAS0</accession>
<reference evidence="2" key="1">
    <citation type="submission" date="2021-12" db="EMBL/GenBank/DDBJ databases">
        <authorList>
            <person name="Zaccaron A."/>
            <person name="Stergiopoulos I."/>
        </authorList>
    </citation>
    <scope>NUCLEOTIDE SEQUENCE</scope>
    <source>
        <strain evidence="2">Race5_Kim</strain>
    </source>
</reference>
<dbReference type="AlphaFoldDB" id="A0A9Q8PAS0"/>
<gene>
    <name evidence="2" type="ORF">CLAFUR5_06628</name>
</gene>
<evidence type="ECO:0000256" key="1">
    <source>
        <dbReference type="SAM" id="SignalP"/>
    </source>
</evidence>
<dbReference type="Proteomes" id="UP000756132">
    <property type="component" value="Chromosome 6"/>
</dbReference>
<dbReference type="GeneID" id="71986506"/>
<evidence type="ECO:0000313" key="3">
    <source>
        <dbReference type="Proteomes" id="UP000756132"/>
    </source>
</evidence>
<evidence type="ECO:0000313" key="2">
    <source>
        <dbReference type="EMBL" id="UJO19053.1"/>
    </source>
</evidence>
<organism evidence="2 3">
    <name type="scientific">Passalora fulva</name>
    <name type="common">Tomato leaf mold</name>
    <name type="synonym">Cladosporium fulvum</name>
    <dbReference type="NCBI Taxonomy" id="5499"/>
    <lineage>
        <taxon>Eukaryota</taxon>
        <taxon>Fungi</taxon>
        <taxon>Dikarya</taxon>
        <taxon>Ascomycota</taxon>
        <taxon>Pezizomycotina</taxon>
        <taxon>Dothideomycetes</taxon>
        <taxon>Dothideomycetidae</taxon>
        <taxon>Mycosphaerellales</taxon>
        <taxon>Mycosphaerellaceae</taxon>
        <taxon>Fulvia</taxon>
    </lineage>
</organism>
<keyword evidence="3" id="KW-1185">Reference proteome</keyword>
<feature type="signal peptide" evidence="1">
    <location>
        <begin position="1"/>
        <end position="23"/>
    </location>
</feature>